<dbReference type="InterPro" id="IPR001479">
    <property type="entry name" value="Quinoprotein_DH_CS"/>
</dbReference>
<keyword evidence="13" id="KW-1185">Reference proteome</keyword>
<dbReference type="PANTHER" id="PTHR32303:SF4">
    <property type="entry name" value="QUINOPROTEIN GLUCOSE DEHYDROGENASE"/>
    <property type="match status" value="1"/>
</dbReference>
<dbReference type="SUPFAM" id="SSF50998">
    <property type="entry name" value="Quinoprotein alcohol dehydrogenase-like"/>
    <property type="match status" value="1"/>
</dbReference>
<dbReference type="Proteomes" id="UP000433577">
    <property type="component" value="Chromosome 4"/>
</dbReference>
<comment type="subcellular location">
    <subcellularLocation>
        <location evidence="2">Cell membrane</location>
        <topology evidence="2">Multi-pass membrane protein</topology>
    </subcellularLocation>
</comment>
<feature type="transmembrane region" description="Helical" evidence="10">
    <location>
        <begin position="86"/>
        <end position="107"/>
    </location>
</feature>
<dbReference type="PANTHER" id="PTHR32303">
    <property type="entry name" value="QUINOPROTEIN ALCOHOL DEHYDROGENASE (CYTOCHROME C)"/>
    <property type="match status" value="1"/>
</dbReference>
<reference evidence="12 13" key="1">
    <citation type="submission" date="2019-12" db="EMBL/GenBank/DDBJ databases">
        <title>Paraburkholderia acidiphila 7Q-K02 sp. nov and Paraburkholderia acidisoli DHF22 sp. nov., two strains isolated from forest soil.</title>
        <authorList>
            <person name="Gao Z."/>
            <person name="Qiu L."/>
        </authorList>
    </citation>
    <scope>NUCLEOTIDE SEQUENCE [LARGE SCALE GENOMIC DNA]</scope>
    <source>
        <strain evidence="12 13">DHF22</strain>
    </source>
</reference>
<dbReference type="CDD" id="cd10280">
    <property type="entry name" value="PQQ_mGDH"/>
    <property type="match status" value="1"/>
</dbReference>
<organism evidence="12 13">
    <name type="scientific">Paraburkholderia acidisoli</name>
    <dbReference type="NCBI Taxonomy" id="2571748"/>
    <lineage>
        <taxon>Bacteria</taxon>
        <taxon>Pseudomonadati</taxon>
        <taxon>Pseudomonadota</taxon>
        <taxon>Betaproteobacteria</taxon>
        <taxon>Burkholderiales</taxon>
        <taxon>Burkholderiaceae</taxon>
        <taxon>Paraburkholderia</taxon>
    </lineage>
</organism>
<dbReference type="KEGG" id="pacs:FAZ98_32715"/>
<comment type="cofactor">
    <cofactor evidence="1">
        <name>pyrroloquinoline quinone</name>
        <dbReference type="ChEBI" id="CHEBI:58442"/>
    </cofactor>
</comment>
<keyword evidence="6" id="KW-0634">PQQ</keyword>
<evidence type="ECO:0000256" key="2">
    <source>
        <dbReference type="ARBA" id="ARBA00004651"/>
    </source>
</evidence>
<evidence type="ECO:0000256" key="9">
    <source>
        <dbReference type="ARBA" id="ARBA00023136"/>
    </source>
</evidence>
<evidence type="ECO:0000256" key="8">
    <source>
        <dbReference type="ARBA" id="ARBA00023002"/>
    </source>
</evidence>
<dbReference type="GO" id="GO:0030288">
    <property type="term" value="C:outer membrane-bounded periplasmic space"/>
    <property type="evidence" value="ECO:0007669"/>
    <property type="project" value="InterPro"/>
</dbReference>
<gene>
    <name evidence="12" type="ORF">FAZ98_32715</name>
</gene>
<feature type="transmembrane region" description="Helical" evidence="10">
    <location>
        <begin position="7"/>
        <end position="34"/>
    </location>
</feature>
<evidence type="ECO:0000259" key="11">
    <source>
        <dbReference type="Pfam" id="PF01011"/>
    </source>
</evidence>
<sequence>MTRSSKSLGVIGGLSLLFALLTALYLLIGGAWLLSLGGSPYYLVTGILLLVFAFLLWRRNPAAFVLYAIVLVGTAIWALWESGPDFWALAPRSGVLVVFGVWLLLFVSWQLERPRQTGVVSLVVSLLVWAGVLVYANFNDPQQVNGTIAGATGSPGANIEGIAPSDWPAYGRTQEGTRYSPLQQITPENVKNLQVAWTFRTGDMKGPNDPVEITDEVTPIKIGNLLYLCSPHQILFALDAQTGQLKWKFDPQLKADPSFQHVTCRGVSYIDLSASADSNAAANGAPAAASDAAASGAQAAAPASDLASGAIAAAAGASDPIAAIVAAKTASDSATAASAAAANAQAAASDAQAAAATAANAAASASSVPGTMPAAAPLDANAACTRRIYLPVNDGHLYALDALTGQRCTEFGDNGDLDLQHAQPVTTAGMYEPTSPPIITPKVIIVAGSVEDNFSTREPSGVIRGFDVRTGQLVWAFDPGAKDPNHIPGPGEHYTWNSPNSWAPSAYDAKLDMVYLPMGVTTPDIWGGNRTPEQERYASGLLALHASTGKLAWFYQSAHHDLWDMDQPSQPTLADITDKDGKSVPVVYAPAKTGNLFVLDRRTGALVVPAPETPVPQGAAAGDHVSPTQPFSQLTYRPSKNLTDKDMWGATMYDQLMCRVMFHKLRYEGTFTPPSEQGTLVFPGNLGMFEWGGIAVDTDRQIAIANPIALPFVSKLIPRGPGNPEEPASGAKGSGTESGIQPQYGIPFGVTINAFLSPLGLPCKQPAWGYISAIDLKTNQIVWKKRIGTVRDSSPIPLPFKMGMPMLGGPIVTAGGVAFIGATADNYIRAFDVNNGSQLWQARLPAGGQATPMSYSINGRQYVVIAAGGHGSFGTKLGDYVIAYALPQQ</sequence>
<dbReference type="AlphaFoldDB" id="A0A7Z2GRQ5"/>
<accession>A0A7Z2GRQ5</accession>
<dbReference type="SMART" id="SM00564">
    <property type="entry name" value="PQQ"/>
    <property type="match status" value="5"/>
</dbReference>
<keyword evidence="9 10" id="KW-0472">Membrane</keyword>
<evidence type="ECO:0000256" key="1">
    <source>
        <dbReference type="ARBA" id="ARBA00001931"/>
    </source>
</evidence>
<evidence type="ECO:0000256" key="7">
    <source>
        <dbReference type="ARBA" id="ARBA00022989"/>
    </source>
</evidence>
<dbReference type="InterPro" id="IPR011047">
    <property type="entry name" value="Quinoprotein_ADH-like_sf"/>
</dbReference>
<protein>
    <submittedName>
        <fullName evidence="12">PQQ-binding-like beta-propeller repeat protein</fullName>
    </submittedName>
</protein>
<feature type="domain" description="Pyrrolo-quinoline quinone repeat" evidence="11">
    <location>
        <begin position="167"/>
        <end position="276"/>
    </location>
</feature>
<name>A0A7Z2GRQ5_9BURK</name>
<feature type="domain" description="Pyrrolo-quinoline quinone repeat" evidence="11">
    <location>
        <begin position="380"/>
        <end position="863"/>
    </location>
</feature>
<dbReference type="EMBL" id="CP046916">
    <property type="protein sequence ID" value="QGZ66535.1"/>
    <property type="molecule type" value="Genomic_DNA"/>
</dbReference>
<evidence type="ECO:0000313" key="13">
    <source>
        <dbReference type="Proteomes" id="UP000433577"/>
    </source>
</evidence>
<evidence type="ECO:0000256" key="10">
    <source>
        <dbReference type="SAM" id="Phobius"/>
    </source>
</evidence>
<dbReference type="Gene3D" id="2.140.10.10">
    <property type="entry name" value="Quinoprotein alcohol dehydrogenase-like superfamily"/>
    <property type="match status" value="2"/>
</dbReference>
<dbReference type="InterPro" id="IPR017511">
    <property type="entry name" value="PQQ_mDH"/>
</dbReference>
<dbReference type="GO" id="GO:0008876">
    <property type="term" value="F:quinoprotein glucose dehydrogenase activity"/>
    <property type="evidence" value="ECO:0007669"/>
    <property type="project" value="TreeGrafter"/>
</dbReference>
<comment type="similarity">
    <text evidence="3">Belongs to the bacterial PQQ dehydrogenase family.</text>
</comment>
<dbReference type="GO" id="GO:0005886">
    <property type="term" value="C:plasma membrane"/>
    <property type="evidence" value="ECO:0007669"/>
    <property type="project" value="UniProtKB-SubCell"/>
</dbReference>
<dbReference type="PROSITE" id="PS00364">
    <property type="entry name" value="BACTERIAL_PQQ_2"/>
    <property type="match status" value="1"/>
</dbReference>
<evidence type="ECO:0000313" key="12">
    <source>
        <dbReference type="EMBL" id="QGZ66535.1"/>
    </source>
</evidence>
<dbReference type="OrthoDB" id="9794322at2"/>
<dbReference type="GO" id="GO:0048038">
    <property type="term" value="F:quinone binding"/>
    <property type="evidence" value="ECO:0007669"/>
    <property type="project" value="InterPro"/>
</dbReference>
<feature type="transmembrane region" description="Helical" evidence="10">
    <location>
        <begin position="119"/>
        <end position="138"/>
    </location>
</feature>
<evidence type="ECO:0000256" key="6">
    <source>
        <dbReference type="ARBA" id="ARBA00022891"/>
    </source>
</evidence>
<proteinExistence type="inferred from homology"/>
<keyword evidence="7 10" id="KW-1133">Transmembrane helix</keyword>
<evidence type="ECO:0000256" key="3">
    <source>
        <dbReference type="ARBA" id="ARBA00008156"/>
    </source>
</evidence>
<keyword evidence="4" id="KW-1003">Cell membrane</keyword>
<dbReference type="RefSeq" id="WP_158957967.1">
    <property type="nucleotide sequence ID" value="NZ_CP046916.1"/>
</dbReference>
<dbReference type="Pfam" id="PF01011">
    <property type="entry name" value="PQQ"/>
    <property type="match status" value="2"/>
</dbReference>
<dbReference type="InterPro" id="IPR002372">
    <property type="entry name" value="PQQ_rpt_dom"/>
</dbReference>
<feature type="transmembrane region" description="Helical" evidence="10">
    <location>
        <begin position="40"/>
        <end position="57"/>
    </location>
</feature>
<feature type="transmembrane region" description="Helical" evidence="10">
    <location>
        <begin position="64"/>
        <end position="80"/>
    </location>
</feature>
<keyword evidence="5 10" id="KW-0812">Transmembrane</keyword>
<dbReference type="InterPro" id="IPR018391">
    <property type="entry name" value="PQQ_b-propeller_rpt"/>
</dbReference>
<evidence type="ECO:0000256" key="4">
    <source>
        <dbReference type="ARBA" id="ARBA00022475"/>
    </source>
</evidence>
<evidence type="ECO:0000256" key="5">
    <source>
        <dbReference type="ARBA" id="ARBA00022692"/>
    </source>
</evidence>
<keyword evidence="8" id="KW-0560">Oxidoreductase</keyword>